<evidence type="ECO:0000256" key="11">
    <source>
        <dbReference type="ARBA" id="ARBA00022475"/>
    </source>
</evidence>
<dbReference type="GO" id="GO:0003723">
    <property type="term" value="F:RNA binding"/>
    <property type="evidence" value="ECO:0007669"/>
    <property type="project" value="UniProtKB-KW"/>
</dbReference>
<dbReference type="SMART" id="SM00298">
    <property type="entry name" value="CHROMO"/>
    <property type="match status" value="2"/>
</dbReference>
<comment type="similarity">
    <text evidence="5">Belongs to the extended synaptotagmin family.</text>
</comment>
<evidence type="ECO:0000256" key="18">
    <source>
        <dbReference type="ARBA" id="ARBA00022737"/>
    </source>
</evidence>
<dbReference type="InterPro" id="IPR047575">
    <property type="entry name" value="Sm"/>
</dbReference>
<dbReference type="GO" id="GO:0006355">
    <property type="term" value="P:regulation of DNA-templated transcription"/>
    <property type="evidence" value="ECO:0007669"/>
    <property type="project" value="InterPro"/>
</dbReference>
<evidence type="ECO:0000256" key="19">
    <source>
        <dbReference type="ARBA" id="ARBA00022763"/>
    </source>
</evidence>
<dbReference type="InterPro" id="IPR043129">
    <property type="entry name" value="ATPase_NBD"/>
</dbReference>
<dbReference type="GO" id="GO:0008270">
    <property type="term" value="F:zinc ion binding"/>
    <property type="evidence" value="ECO:0007669"/>
    <property type="project" value="UniProtKB-KW"/>
</dbReference>
<dbReference type="InterPro" id="IPR016181">
    <property type="entry name" value="Acyl_CoA_acyltransferase"/>
</dbReference>
<feature type="domain" description="MYST-type HAT" evidence="44">
    <location>
        <begin position="2259"/>
        <end position="2536"/>
    </location>
</feature>
<dbReference type="SMART" id="SM00239">
    <property type="entry name" value="C2"/>
    <property type="match status" value="3"/>
</dbReference>
<dbReference type="GO" id="GO:0008289">
    <property type="term" value="F:lipid binding"/>
    <property type="evidence" value="ECO:0007669"/>
    <property type="project" value="UniProtKB-KW"/>
</dbReference>
<evidence type="ECO:0000256" key="34">
    <source>
        <dbReference type="ARBA" id="ARBA00023212"/>
    </source>
</evidence>
<dbReference type="InterPro" id="IPR004000">
    <property type="entry name" value="Actin"/>
</dbReference>
<dbReference type="Gene3D" id="3.90.640.10">
    <property type="entry name" value="Actin, Chain A, domain 4"/>
    <property type="match status" value="1"/>
</dbReference>
<evidence type="ECO:0000256" key="9">
    <source>
        <dbReference type="ARBA" id="ARBA00013184"/>
    </source>
</evidence>
<keyword evidence="11" id="KW-1003">Cell membrane</keyword>
<dbReference type="InterPro" id="IPR039010">
    <property type="entry name" value="Synaptotagmin_SMP"/>
</dbReference>
<dbReference type="Gene3D" id="3.30.420.40">
    <property type="match status" value="2"/>
</dbReference>
<proteinExistence type="inferred from homology"/>
<dbReference type="PROSITE" id="PS00432">
    <property type="entry name" value="ACTINS_2"/>
    <property type="match status" value="1"/>
</dbReference>
<dbReference type="PROSITE" id="PS51726">
    <property type="entry name" value="MYST_HAT"/>
    <property type="match status" value="2"/>
</dbReference>
<dbReference type="Pfam" id="PF17047">
    <property type="entry name" value="SMP_LBD"/>
    <property type="match status" value="1"/>
</dbReference>
<reference evidence="48" key="1">
    <citation type="submission" date="2024-02" db="UniProtKB">
        <authorList>
            <consortium name="WormBaseParasite"/>
        </authorList>
    </citation>
    <scope>IDENTIFICATION</scope>
</reference>
<accession>A0AAF5DE83</accession>
<keyword evidence="35" id="KW-0539">Nucleus</keyword>
<dbReference type="Pfam" id="PF17772">
    <property type="entry name" value="zf-MYST"/>
    <property type="match status" value="2"/>
</dbReference>
<dbReference type="SUPFAM" id="SSF54160">
    <property type="entry name" value="Chromo domain-like"/>
    <property type="match status" value="2"/>
</dbReference>
<keyword evidence="30 42" id="KW-0472">Membrane</keyword>
<evidence type="ECO:0000256" key="23">
    <source>
        <dbReference type="ARBA" id="ARBA00022837"/>
    </source>
</evidence>
<dbReference type="InterPro" id="IPR001163">
    <property type="entry name" value="Sm_dom_euk/arc"/>
</dbReference>
<evidence type="ECO:0000256" key="4">
    <source>
        <dbReference type="ARBA" id="ARBA00004496"/>
    </source>
</evidence>
<organism evidence="47 48">
    <name type="scientific">Strongyloides stercoralis</name>
    <name type="common">Threadworm</name>
    <dbReference type="NCBI Taxonomy" id="6248"/>
    <lineage>
        <taxon>Eukaryota</taxon>
        <taxon>Metazoa</taxon>
        <taxon>Ecdysozoa</taxon>
        <taxon>Nematoda</taxon>
        <taxon>Chromadorea</taxon>
        <taxon>Rhabditida</taxon>
        <taxon>Tylenchina</taxon>
        <taxon>Panagrolaimomorpha</taxon>
        <taxon>Strongyloidoidea</taxon>
        <taxon>Strongyloididae</taxon>
        <taxon>Strongyloides</taxon>
    </lineage>
</organism>
<dbReference type="CDD" id="cd08391">
    <property type="entry name" value="C2A_C2C_Synaptotagmin_like"/>
    <property type="match status" value="1"/>
</dbReference>
<evidence type="ECO:0000256" key="36">
    <source>
        <dbReference type="ARBA" id="ARBA00023274"/>
    </source>
</evidence>
<evidence type="ECO:0000256" key="13">
    <source>
        <dbReference type="ARBA" id="ARBA00022664"/>
    </source>
</evidence>
<keyword evidence="28" id="KW-0445">Lipid transport</keyword>
<dbReference type="CDD" id="cd13395">
    <property type="entry name" value="ASKHA_NBD_Arp4_ACTL6-like"/>
    <property type="match status" value="1"/>
</dbReference>
<dbReference type="PROSITE" id="PS50004">
    <property type="entry name" value="C2"/>
    <property type="match status" value="3"/>
</dbReference>
<evidence type="ECO:0000256" key="37">
    <source>
        <dbReference type="ARBA" id="ARBA00023315"/>
    </source>
</evidence>
<evidence type="ECO:0000256" key="17">
    <source>
        <dbReference type="ARBA" id="ARBA00022728"/>
    </source>
</evidence>
<evidence type="ECO:0000256" key="25">
    <source>
        <dbReference type="ARBA" id="ARBA00022989"/>
    </source>
</evidence>
<dbReference type="FunFam" id="3.40.630.30:FF:000002">
    <property type="entry name" value="Histone acetyltransferase"/>
    <property type="match status" value="2"/>
</dbReference>
<keyword evidence="17" id="KW-0747">Spliceosome</keyword>
<evidence type="ECO:0000256" key="6">
    <source>
        <dbReference type="ARBA" id="ARBA00006752"/>
    </source>
</evidence>
<dbReference type="InterPro" id="IPR050603">
    <property type="entry name" value="MYST_HAT"/>
</dbReference>
<dbReference type="SMART" id="SM00651">
    <property type="entry name" value="Sm"/>
    <property type="match status" value="1"/>
</dbReference>
<evidence type="ECO:0000256" key="40">
    <source>
        <dbReference type="RuleBase" id="RU000487"/>
    </source>
</evidence>
<comment type="similarity">
    <text evidence="6 40">Belongs to the actin family.</text>
</comment>
<keyword evidence="34" id="KW-0206">Cytoskeleton</keyword>
<dbReference type="SUPFAM" id="SSF55729">
    <property type="entry name" value="Acyl-CoA N-acyltransferases (Nat)"/>
    <property type="match status" value="2"/>
</dbReference>
<dbReference type="InterPro" id="IPR035892">
    <property type="entry name" value="C2_domain_sf"/>
</dbReference>
<dbReference type="GO" id="GO:0000724">
    <property type="term" value="P:double-strand break repair via homologous recombination"/>
    <property type="evidence" value="ECO:0007669"/>
    <property type="project" value="TreeGrafter"/>
</dbReference>
<dbReference type="InterPro" id="IPR040706">
    <property type="entry name" value="Zf-MYST"/>
</dbReference>
<keyword evidence="33" id="KW-0234">DNA repair</keyword>
<evidence type="ECO:0000256" key="35">
    <source>
        <dbReference type="ARBA" id="ARBA00023242"/>
    </source>
</evidence>
<evidence type="ECO:0000256" key="28">
    <source>
        <dbReference type="ARBA" id="ARBA00023055"/>
    </source>
</evidence>
<feature type="compositionally biased region" description="Basic and acidic residues" evidence="41">
    <location>
        <begin position="116"/>
        <end position="127"/>
    </location>
</feature>
<evidence type="ECO:0000256" key="42">
    <source>
        <dbReference type="SAM" id="Phobius"/>
    </source>
</evidence>
<evidence type="ECO:0000256" key="41">
    <source>
        <dbReference type="SAM" id="MobiDB-lite"/>
    </source>
</evidence>
<comment type="subcellular location">
    <subcellularLocation>
        <location evidence="2">Cell membrane</location>
        <topology evidence="2">Peripheral membrane protein</topology>
    </subcellularLocation>
    <subcellularLocation>
        <location evidence="4">Cytoplasm</location>
    </subcellularLocation>
    <subcellularLocation>
        <location evidence="3">Endoplasmic reticulum membrane</location>
        <topology evidence="3">Multi-pass membrane protein</topology>
    </subcellularLocation>
    <subcellularLocation>
        <location evidence="1">Nucleus</location>
    </subcellularLocation>
</comment>
<feature type="region of interest" description="Disordered" evidence="41">
    <location>
        <begin position="148"/>
        <end position="170"/>
    </location>
</feature>
<keyword evidence="10" id="KW-0813">Transport</keyword>
<dbReference type="InterPro" id="IPR025995">
    <property type="entry name" value="Tudor-knot"/>
</dbReference>
<comment type="similarity">
    <text evidence="7">Belongs to the snRNP Sm proteins family.</text>
</comment>
<feature type="domain" description="C2" evidence="43">
    <location>
        <begin position="1143"/>
        <end position="1272"/>
    </location>
</feature>
<dbReference type="GO" id="GO:0006869">
    <property type="term" value="P:lipid transport"/>
    <property type="evidence" value="ECO:0007669"/>
    <property type="project" value="UniProtKB-KW"/>
</dbReference>
<dbReference type="CDD" id="cd00030">
    <property type="entry name" value="C2"/>
    <property type="match status" value="1"/>
</dbReference>
<dbReference type="Pfam" id="PF00168">
    <property type="entry name" value="C2"/>
    <property type="match status" value="3"/>
</dbReference>
<dbReference type="Gene3D" id="3.30.60.60">
    <property type="entry name" value="N-acetyl transferase-like"/>
    <property type="match status" value="2"/>
</dbReference>
<evidence type="ECO:0000256" key="22">
    <source>
        <dbReference type="ARBA" id="ARBA00022833"/>
    </source>
</evidence>
<dbReference type="Pfam" id="PF00022">
    <property type="entry name" value="Actin"/>
    <property type="match status" value="1"/>
</dbReference>
<dbReference type="InterPro" id="IPR010920">
    <property type="entry name" value="LSM_dom_sf"/>
</dbReference>
<dbReference type="GO" id="GO:0035267">
    <property type="term" value="C:NuA4 histone acetyltransferase complex"/>
    <property type="evidence" value="ECO:0007669"/>
    <property type="project" value="TreeGrafter"/>
</dbReference>
<evidence type="ECO:0000256" key="21">
    <source>
        <dbReference type="ARBA" id="ARBA00022824"/>
    </source>
</evidence>
<feature type="domain" description="Sm" evidence="46">
    <location>
        <begin position="1345"/>
        <end position="1420"/>
    </location>
</feature>
<dbReference type="FunFam" id="1.10.10.10:FF:000022">
    <property type="entry name" value="Histone acetyltransferase"/>
    <property type="match status" value="1"/>
</dbReference>
<dbReference type="CDD" id="cd21670">
    <property type="entry name" value="SMP_ESyt"/>
    <property type="match status" value="1"/>
</dbReference>
<feature type="transmembrane region" description="Helical" evidence="42">
    <location>
        <begin position="472"/>
        <end position="494"/>
    </location>
</feature>
<dbReference type="Gene3D" id="2.60.40.150">
    <property type="entry name" value="C2 domain"/>
    <property type="match status" value="3"/>
</dbReference>
<evidence type="ECO:0000259" key="43">
    <source>
        <dbReference type="PROSITE" id="PS50004"/>
    </source>
</evidence>
<feature type="domain" description="SMP-LTD" evidence="45">
    <location>
        <begin position="539"/>
        <end position="717"/>
    </location>
</feature>
<sequence>CLLFIWKSHNFFLDMAYKRNESIVYEERVCDLNELIDGCRIQCRMSREDKYREAEIVTSRLNGDDEKEFYVHYVDCNRRLDEWVSISQIDTDAPAKFPSKTTTFKRKQPNQYTTNNDRDSPDKEITDRRKKRKNLKISENSIEIEINGCDELPGQPSPKVPSLSGSMSMHGHSEDAQARVRNINNIQLGKHIIQPWYFSPYPQEMTKLSCIYLCEFCLKFCNSFKTLESHIRKCTLFHPPGAQIYKHQTISVFEIDGRKQQSYSQNLCLLAKLFLDHKTLYYDTDPFLFYVMTEQDERGYHIVGYFSKEKESAEEFNVACILVLPPYQNKGYGKLLIEFSYALSQVEKKTGSPEKPLSDLGYVSYLSYWHDAILEVLFRKQDEAIARGERLNISVAEIAEETSIKKDDILQTLQTFKISRYYKGQFVFVLSEAIKEAHLKRLFKRQSIKKNLFGHHRTLKKQNANNSRIDNIILYLNIAYGIMLVVFAIIGHIAKTIATKNREEKRAALQILASQESEAILAHLDLKQNDLPAWVQFPDTERVLWLNKVIQQLWPYIGEYSKKFLIEVIEPQVRAQMPSPFKSFKFIKIDMGDLPCRVGGLKVYTKNVGRDKIIVDMDVSYAGDADFTVNTCGFNGGMNQIILTGKVRCICQPLLPFPPMIGGISASFIELPKFDFNLTGMGEIGNLPGLTNAIRTIVNQQLRDMCVLPNKIFVPLAPDVDMTSLYFPEPDGVVLIKVIEARNLENRDLSIIIKDKSDPYVEIKIGASYFKTKTIDNNLNPKWNEEFEAVVEQASLQTIRFEVFDEDKTSSDEELGRFSMPTEKIKNSKSIDKWYYLEGCKHGDIHLAFEWLNLKNDPLYLTKPIYLKNSKLYDGSVKNEFNDYEARCLVMVFIDNVNNLPYPKANLEPSPFIKIQIGKQIQNTPVKLNTINPLYQSKFSFFVNGPQDKSLNLIAIDDGTKRTLGELDIPLESVIKEPKMEYFQQTFYLSHGVTQSAIVLTVRVRALEPSNGVENNELNIDNKGEFYGSAQHIERADKNDFGKLIVEKNPGATTTILNANKIETLQRENGEILFGNSPICVETKTTNDSNNLSPTKSLKSPGSITSMISDSGSTVSRRKGILSKLTTKKHNMAKGSLNASFIENGEPQLAISLRFDKKKISLQLEIVAAKDLIPVEKNGYIKSYVNVKLFEIGKEGPVSKQSTIAVEDTYNPEYNGLFQFSIVPEHLKNYVFRFEVKDSTNYGIFKKPPLLGWIDYKLNDFRIDEELISYWMKVILLLLILYVIFAISVTKFLFPIGWHLVLLLETSETPSNKNSVLLSSFITFIFSFEILNMPPHGKKATVLPISIIFRFMQQKSKVSIWLYEDVVHRIEGRIIGFDEYMNLVIDEAVEKNLKTNSEVPIGRIMLKGDNITVIQDAEAAYINYDLDANLKEQFQYPPTFVLERKKTVVFYIIIKMSSGLYAGEDVGALVFDSGSYSFRAGYAGEESPSIDIPASVGVRNKIEETQDGTRETRETFIGDIDLCIPRSNTEIKGYMKDGMIEEWDLFEQVMDYIYNKCFRVEPSLHGVLFSEAPWITKDKREKLTELMFEKYNVPAFYTVKSPVLTCFAHGKASGLVVDSGASQTYASSVHDGYCLINSIVKSNLGGDTIVDQMKKYLDRCNVDIIPSYRIASKEEYKEGEKPLYKLKDTVEVTESFEEYHKKKIIEDVVAATLQLVDNIETEDLESTVPGEYDFSTGLHKEIKRERVTIPESLFNIKYLDMDEKIKETLMDIPTAVVACCSNSDVDLRNTLYSNVIVTGGNSLIDGFSERLNHGIAVKCPPTVKIRFNSGTTPMEKRFGAWIGGSIVASLGTFQQLWISKAEYEESVSNILKKNSKSFHCKSNFSKKHGSGLSLPHLHPLPKRGFFNKSKSNEIAKLAISVPHFLFELSSSPKYITQCSLDFFITCLFCSNHSIAKSLLAIVVISASLSGLLYVGIIKIYFILNKQVLIEIIKIDKMISNILDNITKNSIYFIGMLRNQKVTPVESSDELTVGSYYYILMRNGNENKETIGQIVDIKLADFQEAAMLVPRAYSITSNTTKTTNSASISPCSSADDGPHRSIFDSVDHNDLKENMRNGQIVNNNIKTFDNEIIKNEYKEDLSDSILDERMDTSSETDVKSDFSDVKTQKKYVYYVHYHGQDRRLDEWVDRSRFLKHIHVSPGTDPFVISTPDLKNEKEFFAGTLTRQQKLYQQEFCHVQKSFNDLDATTALLEREHTERTKVRNVEIIRLGNYKMDTWYFSPYPSELCYNHQLFICEYCFAYFNNSPFYKYHMKNECSYRQPPGDEIYRDGNLSLYEVDGKYNKRYCQYLCLLSKLFLDHKTLYFDVEHFLFYILCEVDDYGAHIVGHFSKERASMNNLACIIVFPPYQRKGYGQFLIQVSYALSSREGFIGTPEKPLSDMGKVSYRSYWWWILLKALDHASLEHVPLHELSLTTGIHEEDIMTTLQPMNLLKPWNGITFVRCDLLNYFYKLNCYDGYRKYVATDFNSKIKYGLIVI</sequence>
<evidence type="ECO:0000259" key="44">
    <source>
        <dbReference type="PROSITE" id="PS51726"/>
    </source>
</evidence>
<evidence type="ECO:0000256" key="8">
    <source>
        <dbReference type="ARBA" id="ARBA00010107"/>
    </source>
</evidence>
<keyword evidence="27" id="KW-0805">Transcription regulation</keyword>
<keyword evidence="26" id="KW-0007">Acetylation</keyword>
<dbReference type="InterPro" id="IPR000008">
    <property type="entry name" value="C2_dom"/>
</dbReference>
<dbReference type="FunFam" id="3.30.60.60:FF:000001">
    <property type="entry name" value="Histone acetyltransferase"/>
    <property type="match status" value="2"/>
</dbReference>
<dbReference type="GO" id="GO:0005886">
    <property type="term" value="C:plasma membrane"/>
    <property type="evidence" value="ECO:0007669"/>
    <property type="project" value="UniProtKB-SubCell"/>
</dbReference>
<keyword evidence="21" id="KW-0256">Endoplasmic reticulum</keyword>
<evidence type="ECO:0000256" key="30">
    <source>
        <dbReference type="ARBA" id="ARBA00023136"/>
    </source>
</evidence>
<evidence type="ECO:0000313" key="48">
    <source>
        <dbReference type="WBParaSite" id="TCONS_00010781.p1"/>
    </source>
</evidence>
<evidence type="ECO:0000256" key="5">
    <source>
        <dbReference type="ARBA" id="ARBA00005867"/>
    </source>
</evidence>
<evidence type="ECO:0000256" key="38">
    <source>
        <dbReference type="ARBA" id="ARBA00030143"/>
    </source>
</evidence>
<dbReference type="InterPro" id="IPR036388">
    <property type="entry name" value="WH-like_DNA-bd_sf"/>
</dbReference>
<dbReference type="GO" id="GO:0005789">
    <property type="term" value="C:endoplasmic reticulum membrane"/>
    <property type="evidence" value="ECO:0007669"/>
    <property type="project" value="UniProtKB-SubCell"/>
</dbReference>
<dbReference type="InterPro" id="IPR000953">
    <property type="entry name" value="Chromo/chromo_shadow_dom"/>
</dbReference>
<dbReference type="CDD" id="cd04301">
    <property type="entry name" value="NAT_SF"/>
    <property type="match status" value="1"/>
</dbReference>
<keyword evidence="37" id="KW-0012">Acyltransferase</keyword>
<dbReference type="CDD" id="cd01718">
    <property type="entry name" value="Sm_E"/>
    <property type="match status" value="1"/>
</dbReference>
<dbReference type="Pfam" id="PF11717">
    <property type="entry name" value="Tudor-knot"/>
    <property type="match status" value="2"/>
</dbReference>
<evidence type="ECO:0000256" key="26">
    <source>
        <dbReference type="ARBA" id="ARBA00022990"/>
    </source>
</evidence>
<keyword evidence="31" id="KW-0804">Transcription</keyword>
<dbReference type="PRINTS" id="PR00190">
    <property type="entry name" value="ACTIN"/>
</dbReference>
<keyword evidence="32" id="KW-0508">mRNA splicing</keyword>
<comment type="similarity">
    <text evidence="8">Belongs to the MYST (SAS/MOZ) family.</text>
</comment>
<dbReference type="GO" id="GO:0046972">
    <property type="term" value="F:histone H4K16 acetyltransferase activity"/>
    <property type="evidence" value="ECO:0007669"/>
    <property type="project" value="TreeGrafter"/>
</dbReference>
<keyword evidence="25 42" id="KW-1133">Transmembrane helix</keyword>
<feature type="domain" description="C2" evidence="43">
    <location>
        <begin position="871"/>
        <end position="987"/>
    </location>
</feature>
<keyword evidence="36" id="KW-0687">Ribonucleoprotein</keyword>
<feature type="active site" description="Proton donor/acceptor" evidence="39">
    <location>
        <position position="354"/>
    </location>
</feature>
<dbReference type="EC" id="2.3.1.48" evidence="9"/>
<keyword evidence="14" id="KW-0808">Transferase</keyword>
<dbReference type="PANTHER" id="PTHR10615">
    <property type="entry name" value="HISTONE ACETYLTRANSFERASE"/>
    <property type="match status" value="1"/>
</dbReference>
<dbReference type="PROSITE" id="PS51847">
    <property type="entry name" value="SMP"/>
    <property type="match status" value="1"/>
</dbReference>
<protein>
    <recommendedName>
        <fullName evidence="9">histone acetyltransferase</fullName>
        <ecNumber evidence="9">2.3.1.48</ecNumber>
    </recommendedName>
    <alternativeName>
        <fullName evidence="38">Sm protein E</fullName>
    </alternativeName>
</protein>
<dbReference type="GO" id="GO:0061817">
    <property type="term" value="P:endoplasmic reticulum-plasma membrane tethering"/>
    <property type="evidence" value="ECO:0007669"/>
    <property type="project" value="InterPro"/>
</dbReference>
<dbReference type="SUPFAM" id="SSF50182">
    <property type="entry name" value="Sm-like ribonucleoproteins"/>
    <property type="match status" value="1"/>
</dbReference>
<feature type="domain" description="MYST-type HAT" evidence="44">
    <location>
        <begin position="178"/>
        <end position="458"/>
    </location>
</feature>
<evidence type="ECO:0000256" key="3">
    <source>
        <dbReference type="ARBA" id="ARBA00004477"/>
    </source>
</evidence>
<evidence type="ECO:0000313" key="47">
    <source>
        <dbReference type="Proteomes" id="UP000035681"/>
    </source>
</evidence>
<evidence type="ECO:0000256" key="29">
    <source>
        <dbReference type="ARBA" id="ARBA00023121"/>
    </source>
</evidence>
<dbReference type="PANTHER" id="PTHR10615:SF219">
    <property type="entry name" value="HISTONE ACETYLTRANSFERASE KAT5"/>
    <property type="match status" value="1"/>
</dbReference>
<dbReference type="Pfam" id="PF01853">
    <property type="entry name" value="MOZ_SAS"/>
    <property type="match status" value="2"/>
</dbReference>
<dbReference type="Gene3D" id="2.30.30.140">
    <property type="match status" value="2"/>
</dbReference>
<dbReference type="GO" id="GO:0005681">
    <property type="term" value="C:spliceosomal complex"/>
    <property type="evidence" value="ECO:0007669"/>
    <property type="project" value="UniProtKB-KW"/>
</dbReference>
<keyword evidence="22" id="KW-0862">Zinc</keyword>
<keyword evidence="13" id="KW-0507">mRNA processing</keyword>
<evidence type="ECO:0000256" key="7">
    <source>
        <dbReference type="ARBA" id="ARBA00006850"/>
    </source>
</evidence>
<keyword evidence="12" id="KW-0963">Cytoplasm</keyword>
<dbReference type="FunFam" id="3.30.420.40:FF:000050">
    <property type="entry name" value="Actin, alpha skeletal muscle"/>
    <property type="match status" value="1"/>
</dbReference>
<evidence type="ECO:0000256" key="20">
    <source>
        <dbReference type="ARBA" id="ARBA00022771"/>
    </source>
</evidence>
<feature type="transmembrane region" description="Helical" evidence="42">
    <location>
        <begin position="1270"/>
        <end position="1294"/>
    </location>
</feature>
<keyword evidence="18" id="KW-0677">Repeat</keyword>
<evidence type="ECO:0000256" key="24">
    <source>
        <dbReference type="ARBA" id="ARBA00022884"/>
    </source>
</evidence>
<evidence type="ECO:0000256" key="14">
    <source>
        <dbReference type="ARBA" id="ARBA00022679"/>
    </source>
</evidence>
<keyword evidence="20" id="KW-0863">Zinc-finger</keyword>
<keyword evidence="15 42" id="KW-0812">Transmembrane</keyword>
<dbReference type="InterPro" id="IPR027078">
    <property type="entry name" value="snRNP-E"/>
</dbReference>
<keyword evidence="23" id="KW-0106">Calcium</keyword>
<evidence type="ECO:0000256" key="16">
    <source>
        <dbReference type="ARBA" id="ARBA00022723"/>
    </source>
</evidence>
<evidence type="ECO:0000256" key="2">
    <source>
        <dbReference type="ARBA" id="ARBA00004202"/>
    </source>
</evidence>
<evidence type="ECO:0000256" key="39">
    <source>
        <dbReference type="PIRSR" id="PIRSR602717-51"/>
    </source>
</evidence>
<dbReference type="GO" id="GO:0000398">
    <property type="term" value="P:mRNA splicing, via spliceosome"/>
    <property type="evidence" value="ECO:0007669"/>
    <property type="project" value="InterPro"/>
</dbReference>
<keyword evidence="29" id="KW-0446">Lipid-binding</keyword>
<dbReference type="InterPro" id="IPR016197">
    <property type="entry name" value="Chromo-like_dom_sf"/>
</dbReference>
<evidence type="ECO:0000259" key="46">
    <source>
        <dbReference type="PROSITE" id="PS52002"/>
    </source>
</evidence>
<keyword evidence="19" id="KW-0227">DNA damage</keyword>
<dbReference type="WBParaSite" id="TCONS_00010781.p1">
    <property type="protein sequence ID" value="TCONS_00010781.p1"/>
    <property type="gene ID" value="XLOC_004411"/>
</dbReference>
<dbReference type="SMART" id="SM00268">
    <property type="entry name" value="ACTIN"/>
    <property type="match status" value="1"/>
</dbReference>
<keyword evidence="47" id="KW-1185">Reference proteome</keyword>
<dbReference type="Gene3D" id="2.30.30.100">
    <property type="match status" value="1"/>
</dbReference>
<dbReference type="SUPFAM" id="SSF49562">
    <property type="entry name" value="C2 domain (Calcium/lipid-binding domain, CaLB)"/>
    <property type="match status" value="3"/>
</dbReference>
<evidence type="ECO:0000256" key="15">
    <source>
        <dbReference type="ARBA" id="ARBA00022692"/>
    </source>
</evidence>
<feature type="domain" description="C2" evidence="43">
    <location>
        <begin position="716"/>
        <end position="835"/>
    </location>
</feature>
<evidence type="ECO:0000259" key="45">
    <source>
        <dbReference type="PROSITE" id="PS51847"/>
    </source>
</evidence>
<keyword evidence="16" id="KW-0479">Metal-binding</keyword>
<dbReference type="Gene3D" id="1.10.10.10">
    <property type="entry name" value="Winged helix-like DNA-binding domain superfamily/Winged helix DNA-binding domain"/>
    <property type="match status" value="2"/>
</dbReference>
<feature type="region of interest" description="Disordered" evidence="41">
    <location>
        <begin position="95"/>
        <end position="132"/>
    </location>
</feature>
<keyword evidence="24" id="KW-0694">RNA-binding</keyword>
<dbReference type="Gene3D" id="3.40.630.30">
    <property type="match status" value="2"/>
</dbReference>
<dbReference type="InterPro" id="IPR002717">
    <property type="entry name" value="HAT_MYST-type"/>
</dbReference>
<evidence type="ECO:0000256" key="27">
    <source>
        <dbReference type="ARBA" id="ARBA00023015"/>
    </source>
</evidence>
<dbReference type="SUPFAM" id="SSF53067">
    <property type="entry name" value="Actin-like ATPase domain"/>
    <property type="match status" value="2"/>
</dbReference>
<dbReference type="InterPro" id="IPR004001">
    <property type="entry name" value="Actin_CS"/>
</dbReference>
<evidence type="ECO:0000256" key="31">
    <source>
        <dbReference type="ARBA" id="ARBA00023163"/>
    </source>
</evidence>
<dbReference type="InterPro" id="IPR037733">
    <property type="entry name" value="Ext_Synaptotagmin_C2A"/>
</dbReference>
<feature type="region of interest" description="Disordered" evidence="41">
    <location>
        <begin position="1085"/>
        <end position="1112"/>
    </location>
</feature>
<dbReference type="Pfam" id="PF01423">
    <property type="entry name" value="LSM"/>
    <property type="match status" value="1"/>
</dbReference>
<evidence type="ECO:0000256" key="10">
    <source>
        <dbReference type="ARBA" id="ARBA00022448"/>
    </source>
</evidence>
<dbReference type="PROSITE" id="PS52002">
    <property type="entry name" value="SM"/>
    <property type="match status" value="1"/>
</dbReference>
<evidence type="ECO:0000256" key="33">
    <source>
        <dbReference type="ARBA" id="ARBA00023204"/>
    </source>
</evidence>
<name>A0AAF5DE83_STRER</name>
<dbReference type="InterPro" id="IPR031468">
    <property type="entry name" value="SMP_LBD"/>
</dbReference>
<evidence type="ECO:0000256" key="12">
    <source>
        <dbReference type="ARBA" id="ARBA00022490"/>
    </source>
</evidence>
<dbReference type="AlphaFoldDB" id="A0AAF5DE83"/>
<evidence type="ECO:0000256" key="32">
    <source>
        <dbReference type="ARBA" id="ARBA00023187"/>
    </source>
</evidence>
<dbReference type="FunFam" id="2.60.40.150:FF:000025">
    <property type="entry name" value="Extended synaptotagmin 2"/>
    <property type="match status" value="1"/>
</dbReference>
<dbReference type="Proteomes" id="UP000035681">
    <property type="component" value="Unplaced"/>
</dbReference>
<evidence type="ECO:0000256" key="1">
    <source>
        <dbReference type="ARBA" id="ARBA00004123"/>
    </source>
</evidence>